<dbReference type="InterPro" id="IPR006016">
    <property type="entry name" value="UspA"/>
</dbReference>
<dbReference type="Pfam" id="PF00582">
    <property type="entry name" value="Usp"/>
    <property type="match status" value="2"/>
</dbReference>
<organism evidence="5 6">
    <name type="scientific">Nocardia albiluteola</name>
    <dbReference type="NCBI Taxonomy" id="2842303"/>
    <lineage>
        <taxon>Bacteria</taxon>
        <taxon>Bacillati</taxon>
        <taxon>Actinomycetota</taxon>
        <taxon>Actinomycetes</taxon>
        <taxon>Mycobacteriales</taxon>
        <taxon>Nocardiaceae</taxon>
        <taxon>Nocardia</taxon>
    </lineage>
</organism>
<keyword evidence="6" id="KW-1185">Reference proteome</keyword>
<comment type="similarity">
    <text evidence="1">Belongs to the universal stress protein A family.</text>
</comment>
<dbReference type="PANTHER" id="PTHR46268:SF27">
    <property type="entry name" value="UNIVERSAL STRESS PROTEIN RV2623"/>
    <property type="match status" value="1"/>
</dbReference>
<dbReference type="InterPro" id="IPR006015">
    <property type="entry name" value="Universal_stress_UspA"/>
</dbReference>
<dbReference type="PANTHER" id="PTHR46268">
    <property type="entry name" value="STRESS RESPONSE PROTEIN NHAX"/>
    <property type="match status" value="1"/>
</dbReference>
<evidence type="ECO:0000259" key="4">
    <source>
        <dbReference type="Pfam" id="PF00582"/>
    </source>
</evidence>
<comment type="caution">
    <text evidence="5">The sequence shown here is derived from an EMBL/GenBank/DDBJ whole genome shotgun (WGS) entry which is preliminary data.</text>
</comment>
<feature type="domain" description="UspA" evidence="4">
    <location>
        <begin position="165"/>
        <end position="298"/>
    </location>
</feature>
<dbReference type="InterPro" id="IPR014729">
    <property type="entry name" value="Rossmann-like_a/b/a_fold"/>
</dbReference>
<dbReference type="SUPFAM" id="SSF52402">
    <property type="entry name" value="Adenine nucleotide alpha hydrolases-like"/>
    <property type="match status" value="2"/>
</dbReference>
<evidence type="ECO:0000256" key="2">
    <source>
        <dbReference type="ARBA" id="ARBA00022741"/>
    </source>
</evidence>
<dbReference type="PRINTS" id="PR01438">
    <property type="entry name" value="UNVRSLSTRESS"/>
</dbReference>
<dbReference type="Gene3D" id="3.40.50.620">
    <property type="entry name" value="HUPs"/>
    <property type="match status" value="2"/>
</dbReference>
<feature type="domain" description="UspA" evidence="4">
    <location>
        <begin position="15"/>
        <end position="153"/>
    </location>
</feature>
<dbReference type="Proteomes" id="UP000733379">
    <property type="component" value="Unassembled WGS sequence"/>
</dbReference>
<name>A0ABS6AWI1_9NOCA</name>
<proteinExistence type="inferred from homology"/>
<reference evidence="5 6" key="1">
    <citation type="submission" date="2021-06" db="EMBL/GenBank/DDBJ databases">
        <title>Actinomycetes sequencing.</title>
        <authorList>
            <person name="Shan Q."/>
        </authorList>
    </citation>
    <scope>NUCLEOTIDE SEQUENCE [LARGE SCALE GENOMIC DNA]</scope>
    <source>
        <strain evidence="5 6">NEAU-G5</strain>
    </source>
</reference>
<keyword evidence="2" id="KW-0547">Nucleotide-binding</keyword>
<sequence length="303" mass="32062">MTEHLDSTRREPNPPILAAVDGSAASYKAATWAATDAALHGCGLHLVTSVSVPAGYGPGAMLTGTDTDWLQVEGERIVTEATRIVRAAMPGAEPPVTTEVSWSPDIPDLIERSRRVRTLALGSSGAGALRRGLVGSVTSAMVRHAHCPVAVIHYEQAADPMEVIQPVVVGVDGSPNSVPALVAAFEEASLRKVGLTAVHAWADTAVSYLSMDWENAMRENEDMVLAESMAGWSERYPEVPVRRVVVRDRPVRALLEEAHGAQLVVVGSHGRGGFTGMLLGATSNALVHTVECPILVVRHGTGH</sequence>
<accession>A0ABS6AWI1</accession>
<evidence type="ECO:0000256" key="1">
    <source>
        <dbReference type="ARBA" id="ARBA00008791"/>
    </source>
</evidence>
<protein>
    <submittedName>
        <fullName evidence="5">Universal stress protein</fullName>
    </submittedName>
</protein>
<evidence type="ECO:0000256" key="3">
    <source>
        <dbReference type="ARBA" id="ARBA00022840"/>
    </source>
</evidence>
<dbReference type="EMBL" id="JAHKNI010000003">
    <property type="protein sequence ID" value="MBU3062387.1"/>
    <property type="molecule type" value="Genomic_DNA"/>
</dbReference>
<keyword evidence="3" id="KW-0067">ATP-binding</keyword>
<evidence type="ECO:0000313" key="5">
    <source>
        <dbReference type="EMBL" id="MBU3062387.1"/>
    </source>
</evidence>
<evidence type="ECO:0000313" key="6">
    <source>
        <dbReference type="Proteomes" id="UP000733379"/>
    </source>
</evidence>
<gene>
    <name evidence="5" type="ORF">KO481_12740</name>
</gene>
<dbReference type="RefSeq" id="WP_215917238.1">
    <property type="nucleotide sequence ID" value="NZ_JAHKNI010000003.1"/>
</dbReference>